<dbReference type="PANTHER" id="PTHR43701:SF2">
    <property type="entry name" value="MEMBRANE TRANSPORTER PROTEIN YJNA-RELATED"/>
    <property type="match status" value="1"/>
</dbReference>
<evidence type="ECO:0000256" key="2">
    <source>
        <dbReference type="ARBA" id="ARBA00009142"/>
    </source>
</evidence>
<organism evidence="7 8">
    <name type="scientific">Micrococcoides hystricis</name>
    <dbReference type="NCBI Taxonomy" id="1572761"/>
    <lineage>
        <taxon>Bacteria</taxon>
        <taxon>Bacillati</taxon>
        <taxon>Actinomycetota</taxon>
        <taxon>Actinomycetes</taxon>
        <taxon>Micrococcales</taxon>
        <taxon>Micrococcaceae</taxon>
        <taxon>Micrococcoides</taxon>
    </lineage>
</organism>
<dbReference type="PANTHER" id="PTHR43701">
    <property type="entry name" value="MEMBRANE TRANSPORTER PROTEIN MJ0441-RELATED"/>
    <property type="match status" value="1"/>
</dbReference>
<feature type="transmembrane region" description="Helical" evidence="6">
    <location>
        <begin position="75"/>
        <end position="94"/>
    </location>
</feature>
<dbReference type="InterPro" id="IPR051598">
    <property type="entry name" value="TSUP/Inactive_protease-like"/>
</dbReference>
<keyword evidence="6" id="KW-1003">Cell membrane</keyword>
<dbReference type="Proteomes" id="UP001589862">
    <property type="component" value="Unassembled WGS sequence"/>
</dbReference>
<feature type="transmembrane region" description="Helical" evidence="6">
    <location>
        <begin position="181"/>
        <end position="204"/>
    </location>
</feature>
<comment type="similarity">
    <text evidence="2 6">Belongs to the 4-toluene sulfonate uptake permease (TSUP) (TC 2.A.102) family.</text>
</comment>
<evidence type="ECO:0000256" key="1">
    <source>
        <dbReference type="ARBA" id="ARBA00004141"/>
    </source>
</evidence>
<comment type="subcellular location">
    <subcellularLocation>
        <location evidence="6">Cell membrane</location>
        <topology evidence="6">Multi-pass membrane protein</topology>
    </subcellularLocation>
    <subcellularLocation>
        <location evidence="1">Membrane</location>
        <topology evidence="1">Multi-pass membrane protein</topology>
    </subcellularLocation>
</comment>
<name>A0ABV6PE97_9MICC</name>
<accession>A0ABV6PE97</accession>
<feature type="transmembrane region" description="Helical" evidence="6">
    <location>
        <begin position="242"/>
        <end position="262"/>
    </location>
</feature>
<dbReference type="InterPro" id="IPR002781">
    <property type="entry name" value="TM_pro_TauE-like"/>
</dbReference>
<keyword evidence="3 6" id="KW-0812">Transmembrane</keyword>
<dbReference type="Pfam" id="PF01925">
    <property type="entry name" value="TauE"/>
    <property type="match status" value="1"/>
</dbReference>
<reference evidence="7 8" key="1">
    <citation type="submission" date="2024-09" db="EMBL/GenBank/DDBJ databases">
        <authorList>
            <person name="Sun Q."/>
            <person name="Mori K."/>
        </authorList>
    </citation>
    <scope>NUCLEOTIDE SEQUENCE [LARGE SCALE GENOMIC DNA]</scope>
    <source>
        <strain evidence="7 8">NCAIM B.02604</strain>
    </source>
</reference>
<sequence>MEPIFILVLALSALIGVTLGLLGGGGSILTVPLLVYVAGFGEKEAIAASLFIVGTTSIVATIGHARNRRVQWRTGLIFGAASMIGAFAGGWIGGYVPGNILLILFAIMMLATSIAMIRGRKKPKVLASAETTDAPVAPRSLPLGRILLDGGVVGLATGMVGAGGGFLVVPALNLLGGLPMAVAVGTSLLVIVMKSFAGLSGYLFSVQLDWTPVLAITGMAILGSFAGAALAGKINETKLRKIFGYFVLVMGVFVLGQELIALI</sequence>
<proteinExistence type="inferred from homology"/>
<evidence type="ECO:0000313" key="7">
    <source>
        <dbReference type="EMBL" id="MFC0582722.1"/>
    </source>
</evidence>
<evidence type="ECO:0000256" key="5">
    <source>
        <dbReference type="ARBA" id="ARBA00023136"/>
    </source>
</evidence>
<evidence type="ECO:0000313" key="8">
    <source>
        <dbReference type="Proteomes" id="UP001589862"/>
    </source>
</evidence>
<evidence type="ECO:0000256" key="4">
    <source>
        <dbReference type="ARBA" id="ARBA00022989"/>
    </source>
</evidence>
<feature type="transmembrane region" description="Helical" evidence="6">
    <location>
        <begin position="46"/>
        <end position="63"/>
    </location>
</feature>
<gene>
    <name evidence="7" type="ORF">ACFFFR_10080</name>
</gene>
<protein>
    <recommendedName>
        <fullName evidence="6">Probable membrane transporter protein</fullName>
    </recommendedName>
</protein>
<dbReference type="EMBL" id="JBHLUB010000031">
    <property type="protein sequence ID" value="MFC0582722.1"/>
    <property type="molecule type" value="Genomic_DNA"/>
</dbReference>
<evidence type="ECO:0000256" key="3">
    <source>
        <dbReference type="ARBA" id="ARBA00022692"/>
    </source>
</evidence>
<feature type="transmembrane region" description="Helical" evidence="6">
    <location>
        <begin position="211"/>
        <end position="230"/>
    </location>
</feature>
<dbReference type="RefSeq" id="WP_377460094.1">
    <property type="nucleotide sequence ID" value="NZ_JBHLUB010000031.1"/>
</dbReference>
<keyword evidence="5 6" id="KW-0472">Membrane</keyword>
<keyword evidence="8" id="KW-1185">Reference proteome</keyword>
<comment type="caution">
    <text evidence="7">The sequence shown here is derived from an EMBL/GenBank/DDBJ whole genome shotgun (WGS) entry which is preliminary data.</text>
</comment>
<evidence type="ECO:0000256" key="6">
    <source>
        <dbReference type="RuleBase" id="RU363041"/>
    </source>
</evidence>
<feature type="transmembrane region" description="Helical" evidence="6">
    <location>
        <begin position="100"/>
        <end position="117"/>
    </location>
</feature>
<keyword evidence="4 6" id="KW-1133">Transmembrane helix</keyword>